<dbReference type="EMBL" id="JAHRIP010065887">
    <property type="protein sequence ID" value="MEQ2305791.1"/>
    <property type="molecule type" value="Genomic_DNA"/>
</dbReference>
<protein>
    <recommendedName>
        <fullName evidence="10">Fibronectin type-III domain-containing protein</fullName>
    </recommendedName>
</protein>
<feature type="compositionally biased region" description="Basic and acidic residues" evidence="8">
    <location>
        <begin position="827"/>
        <end position="839"/>
    </location>
</feature>
<feature type="domain" description="Fibronectin type-III" evidence="10">
    <location>
        <begin position="312"/>
        <end position="405"/>
    </location>
</feature>
<accession>A0ABV0ZJX1</accession>
<name>A0ABV0ZJX1_9TELE</name>
<evidence type="ECO:0000256" key="2">
    <source>
        <dbReference type="ARBA" id="ARBA00022692"/>
    </source>
</evidence>
<dbReference type="InterPro" id="IPR003961">
    <property type="entry name" value="FN3_dom"/>
</dbReference>
<dbReference type="Proteomes" id="UP001469553">
    <property type="component" value="Unassembled WGS sequence"/>
</dbReference>
<dbReference type="InterPro" id="IPR013783">
    <property type="entry name" value="Ig-like_fold"/>
</dbReference>
<evidence type="ECO:0000256" key="9">
    <source>
        <dbReference type="SAM" id="Phobius"/>
    </source>
</evidence>
<keyword evidence="12" id="KW-1185">Reference proteome</keyword>
<feature type="region of interest" description="Disordered" evidence="8">
    <location>
        <begin position="791"/>
        <end position="814"/>
    </location>
</feature>
<feature type="compositionally biased region" description="Polar residues" evidence="8">
    <location>
        <begin position="799"/>
        <end position="814"/>
    </location>
</feature>
<keyword evidence="7" id="KW-0325">Glycoprotein</keyword>
<organism evidence="11 12">
    <name type="scientific">Ameca splendens</name>
    <dbReference type="NCBI Taxonomy" id="208324"/>
    <lineage>
        <taxon>Eukaryota</taxon>
        <taxon>Metazoa</taxon>
        <taxon>Chordata</taxon>
        <taxon>Craniata</taxon>
        <taxon>Vertebrata</taxon>
        <taxon>Euteleostomi</taxon>
        <taxon>Actinopterygii</taxon>
        <taxon>Neopterygii</taxon>
        <taxon>Teleostei</taxon>
        <taxon>Neoteleostei</taxon>
        <taxon>Acanthomorphata</taxon>
        <taxon>Ovalentaria</taxon>
        <taxon>Atherinomorphae</taxon>
        <taxon>Cyprinodontiformes</taxon>
        <taxon>Goodeidae</taxon>
        <taxon>Ameca</taxon>
    </lineage>
</organism>
<keyword evidence="4 9" id="KW-1133">Transmembrane helix</keyword>
<dbReference type="PROSITE" id="PS50853">
    <property type="entry name" value="FN3"/>
    <property type="match status" value="2"/>
</dbReference>
<evidence type="ECO:0000256" key="6">
    <source>
        <dbReference type="ARBA" id="ARBA00023170"/>
    </source>
</evidence>
<feature type="domain" description="Fibronectin type-III" evidence="10">
    <location>
        <begin position="20"/>
        <end position="117"/>
    </location>
</feature>
<dbReference type="Pfam" id="PF18589">
    <property type="entry name" value="ObR_Ig"/>
    <property type="match status" value="1"/>
</dbReference>
<dbReference type="InterPro" id="IPR036116">
    <property type="entry name" value="FN3_sf"/>
</dbReference>
<feature type="transmembrane region" description="Helical" evidence="9">
    <location>
        <begin position="610"/>
        <end position="631"/>
    </location>
</feature>
<evidence type="ECO:0000256" key="5">
    <source>
        <dbReference type="ARBA" id="ARBA00023136"/>
    </source>
</evidence>
<evidence type="ECO:0000256" key="4">
    <source>
        <dbReference type="ARBA" id="ARBA00022989"/>
    </source>
</evidence>
<evidence type="ECO:0000256" key="8">
    <source>
        <dbReference type="SAM" id="MobiDB-lite"/>
    </source>
</evidence>
<keyword evidence="2 9" id="KW-0812">Transmembrane</keyword>
<dbReference type="CDD" id="cd00063">
    <property type="entry name" value="FN3"/>
    <property type="match status" value="2"/>
</dbReference>
<evidence type="ECO:0000256" key="1">
    <source>
        <dbReference type="ARBA" id="ARBA00004479"/>
    </source>
</evidence>
<feature type="region of interest" description="Disordered" evidence="8">
    <location>
        <begin position="826"/>
        <end position="863"/>
    </location>
</feature>
<dbReference type="PANTHER" id="PTHR23037:SF44">
    <property type="entry name" value="LEPTIN RECEPTOR"/>
    <property type="match status" value="1"/>
</dbReference>
<dbReference type="Gene3D" id="2.60.40.10">
    <property type="entry name" value="Immunoglobulins"/>
    <property type="match status" value="4"/>
</dbReference>
<dbReference type="SMART" id="SM00060">
    <property type="entry name" value="FN3"/>
    <property type="match status" value="3"/>
</dbReference>
<gene>
    <name evidence="11" type="ORF">AMECASPLE_001632</name>
</gene>
<evidence type="ECO:0000256" key="3">
    <source>
        <dbReference type="ARBA" id="ARBA00022729"/>
    </source>
</evidence>
<comment type="caution">
    <text evidence="11">The sequence shown here is derived from an EMBL/GenBank/DDBJ whole genome shotgun (WGS) entry which is preliminary data.</text>
</comment>
<dbReference type="InterPro" id="IPR041182">
    <property type="entry name" value="LEP-R_IGD"/>
</dbReference>
<keyword evidence="5 9" id="KW-0472">Membrane</keyword>
<dbReference type="Pfam" id="PF00041">
    <property type="entry name" value="fn3"/>
    <property type="match status" value="1"/>
</dbReference>
<proteinExistence type="predicted"/>
<evidence type="ECO:0000313" key="11">
    <source>
        <dbReference type="EMBL" id="MEQ2305791.1"/>
    </source>
</evidence>
<evidence type="ECO:0000313" key="12">
    <source>
        <dbReference type="Proteomes" id="UP001469553"/>
    </source>
</evidence>
<evidence type="ECO:0000256" key="7">
    <source>
        <dbReference type="ARBA" id="ARBA00023180"/>
    </source>
</evidence>
<keyword evidence="3" id="KW-0732">Signal</keyword>
<comment type="subcellular location">
    <subcellularLocation>
        <location evidence="1">Membrane</location>
        <topology evidence="1">Single-pass type I membrane protein</topology>
    </subcellularLocation>
</comment>
<keyword evidence="6" id="KW-0675">Receptor</keyword>
<dbReference type="SUPFAM" id="SSF49265">
    <property type="entry name" value="Fibronectin type III"/>
    <property type="match status" value="2"/>
</dbReference>
<reference evidence="11 12" key="1">
    <citation type="submission" date="2021-06" db="EMBL/GenBank/DDBJ databases">
        <authorList>
            <person name="Palmer J.M."/>
        </authorList>
    </citation>
    <scope>NUCLEOTIDE SEQUENCE [LARGE SCALE GENOMIC DNA]</scope>
    <source>
        <strain evidence="11 12">AS_MEX2019</strain>
        <tissue evidence="11">Muscle</tissue>
    </source>
</reference>
<feature type="compositionally biased region" description="Polar residues" evidence="8">
    <location>
        <begin position="840"/>
        <end position="851"/>
    </location>
</feature>
<evidence type="ECO:0000259" key="10">
    <source>
        <dbReference type="PROSITE" id="PS50853"/>
    </source>
</evidence>
<dbReference type="PANTHER" id="PTHR23037">
    <property type="entry name" value="CYTOKINE RECEPTOR"/>
    <property type="match status" value="1"/>
</dbReference>
<sequence>MAVTLCVIASGCSEQSVTLKPSPPVILSHIQTVEAELILSWKEPSDFSGNLLRYEVRYSSQNTPPYWQVVSALEKLNVSLDLEPLLKYTIQVRCTTQSQPPLWSDWSKPYYIYLHNVSYIPQEVVARPGENVTVYCVLNGHSANASMAMWSLNRMVPLDPSLYHPVNQRVSQITFMASKTGMYDLLRCTQEWSIPYSRINVEGGFINITCVTNGDIDTMNCRWENEEWAILKFRSKSAEMSCDEMEERERDGEDVGEMGPECSPNKYKEKVCTFHPLKMNCYKVWLELPSHLGLIRCKPVYVSPINHVKPNPPTNVTPVSLSSGILRVSWNPPLLPAEGLQCQFRYHTLSVIEKWKFEESVRVPWAEVEIPDMCQVYVVQVRCKHTSGIGYWSEWSDSIHSTPQGSRAPERGPDFWRMRQDDPHRSQSNITLLFESFPENWNSYCVDGFIVQHQASNGSVLRRQIDMVSSYSFEWNQELHFVTVEAYNSLGSSVNNVNMTLEKEPKRRCVHSFHVSLINSTCVFLSWSLLHISSVPLFMVVQWFPTKQQDSEDVGLSGQTWARLPYTDLPAHLRGDFFSSEEYGFHLYPVFADGEGEPMFTLLKTGDPPAYMMLMFISILCIAVFVTLVLSQNQMKKIVWKEVPNPNKCSWAKALDFKRMDRFEYLVRPPEGFPALPLPSEKISDVIVVNKALTEALVHTPKYFSPHSAVASTNSFLPCLDPKTDQLPEHDTVLGGAISLDSLTTSNITINKLKPVNTLVEQGSGSTNRSAQSSVTYSKVLLTDLDHPPLQLHYKEGSRSSSSDEGNFSANNSDISESFPGGLWELDSCRGTESDDPRRSYNSLKELSETSNQEDKIDMRQGKPLYYLEIRPMSEDEENEEEKPESELLKGANLNREDFSVELHPLLSPEESMNPSKMLQESTCSFASLYMPQYRKHNANHVPLT</sequence>